<accession>A0A523UPV9</accession>
<feature type="transmembrane region" description="Helical" evidence="1">
    <location>
        <begin position="12"/>
        <end position="35"/>
    </location>
</feature>
<dbReference type="Gene3D" id="2.60.320.10">
    <property type="entry name" value="N-utilization substance G protein NusG, insert domain"/>
    <property type="match status" value="1"/>
</dbReference>
<comment type="caution">
    <text evidence="2">The sequence shown here is derived from an EMBL/GenBank/DDBJ whole genome shotgun (WGS) entry which is preliminary data.</text>
</comment>
<organism evidence="2 3">
    <name type="scientific">candidate division TA06 bacterium</name>
    <dbReference type="NCBI Taxonomy" id="2250710"/>
    <lineage>
        <taxon>Bacteria</taxon>
        <taxon>Bacteria division TA06</taxon>
    </lineage>
</organism>
<dbReference type="InterPro" id="IPR038690">
    <property type="entry name" value="NusG_2_sf"/>
</dbReference>
<keyword evidence="1" id="KW-1133">Transmembrane helix</keyword>
<sequence>MSRNKSNVERPILRLSDIAVIVILLCCGVISIFYLHKKHLSGSGALVAEIRIEGKVVSTHSLGRGEPERLIPLQLPRGEGTVQIKEGKIRILPMPDGVCPLHICSKTGWIDRPGQFIACVPNKLIITIHTTQPMEPDSIDALTY</sequence>
<dbReference type="Proteomes" id="UP000315525">
    <property type="component" value="Unassembled WGS sequence"/>
</dbReference>
<evidence type="ECO:0000313" key="2">
    <source>
        <dbReference type="EMBL" id="TET44587.1"/>
    </source>
</evidence>
<dbReference type="AlphaFoldDB" id="A0A523UPV9"/>
<proteinExistence type="predicted"/>
<name>A0A523UPV9_UNCT6</name>
<reference evidence="2 3" key="1">
    <citation type="submission" date="2019-03" db="EMBL/GenBank/DDBJ databases">
        <title>Metabolic potential of uncultured bacteria and archaea associated with petroleum seepage in deep-sea sediments.</title>
        <authorList>
            <person name="Dong X."/>
            <person name="Hubert C."/>
        </authorList>
    </citation>
    <scope>NUCLEOTIDE SEQUENCE [LARGE SCALE GENOMIC DNA]</scope>
    <source>
        <strain evidence="2">E44_bin18</strain>
    </source>
</reference>
<gene>
    <name evidence="2" type="ORF">E3J62_09925</name>
</gene>
<dbReference type="Pfam" id="PF07009">
    <property type="entry name" value="NusG_II"/>
    <property type="match status" value="1"/>
</dbReference>
<keyword evidence="1" id="KW-0472">Membrane</keyword>
<evidence type="ECO:0000256" key="1">
    <source>
        <dbReference type="SAM" id="Phobius"/>
    </source>
</evidence>
<dbReference type="EMBL" id="SOJN01000120">
    <property type="protein sequence ID" value="TET44587.1"/>
    <property type="molecule type" value="Genomic_DNA"/>
</dbReference>
<evidence type="ECO:0000313" key="3">
    <source>
        <dbReference type="Proteomes" id="UP000315525"/>
    </source>
</evidence>
<dbReference type="CDD" id="cd09846">
    <property type="entry name" value="DUF1312"/>
    <property type="match status" value="1"/>
</dbReference>
<keyword evidence="1" id="KW-0812">Transmembrane</keyword>
<protein>
    <submittedName>
        <fullName evidence="2">NusG domain II-containing protein</fullName>
    </submittedName>
</protein>